<proteinExistence type="predicted"/>
<dbReference type="Pfam" id="PF08646">
    <property type="entry name" value="Rep_fac-A_C"/>
    <property type="match status" value="1"/>
</dbReference>
<dbReference type="Gene3D" id="2.40.50.140">
    <property type="entry name" value="Nucleic acid-binding proteins"/>
    <property type="match status" value="1"/>
</dbReference>
<protein>
    <recommendedName>
        <fullName evidence="1">Replication factor A C-terminal domain-containing protein</fullName>
    </recommendedName>
</protein>
<dbReference type="EMBL" id="SDMP01000019">
    <property type="protein sequence ID" value="RYQ91533.1"/>
    <property type="molecule type" value="Genomic_DNA"/>
</dbReference>
<dbReference type="InterPro" id="IPR013955">
    <property type="entry name" value="Rep_factor-A_C"/>
</dbReference>
<evidence type="ECO:0000313" key="3">
    <source>
        <dbReference type="Proteomes" id="UP000289738"/>
    </source>
</evidence>
<dbReference type="SUPFAM" id="SSF50249">
    <property type="entry name" value="Nucleic acid-binding proteins"/>
    <property type="match status" value="1"/>
</dbReference>
<dbReference type="InterPro" id="IPR012340">
    <property type="entry name" value="NA-bd_OB-fold"/>
</dbReference>
<accession>A0A444XPB3</accession>
<feature type="domain" description="Replication factor A C-terminal" evidence="1">
    <location>
        <begin position="79"/>
        <end position="158"/>
    </location>
</feature>
<name>A0A444XPB3_ARAHY</name>
<comment type="caution">
    <text evidence="2">The sequence shown here is derived from an EMBL/GenBank/DDBJ whole genome shotgun (WGS) entry which is preliminary data.</text>
</comment>
<sequence>MSDYMGLQNVINISTILINPDMYKNVEFLSRFNVACYEFSTFIPIVSGYLIASVGDDFVDWRVVRSIDQLKKNCEDGIFYVMGTVTEVVDDPNWWYYSCVCGNVVVADDNTYHCDICDSCVEHVVLKYRIIVIVDDGTSSAVFALVDNAATKLFGKTCVEAFCFLAYRERITLRF</sequence>
<dbReference type="AlphaFoldDB" id="A0A444XPB3"/>
<evidence type="ECO:0000313" key="2">
    <source>
        <dbReference type="EMBL" id="RYQ91533.1"/>
    </source>
</evidence>
<gene>
    <name evidence="2" type="ORF">Ahy_B09g097449</name>
</gene>
<dbReference type="Proteomes" id="UP000289738">
    <property type="component" value="Chromosome B09"/>
</dbReference>
<reference evidence="2 3" key="1">
    <citation type="submission" date="2019-01" db="EMBL/GenBank/DDBJ databases">
        <title>Sequencing of cultivated peanut Arachis hypogaea provides insights into genome evolution and oil improvement.</title>
        <authorList>
            <person name="Chen X."/>
        </authorList>
    </citation>
    <scope>NUCLEOTIDE SEQUENCE [LARGE SCALE GENOMIC DNA]</scope>
    <source>
        <strain evidence="3">cv. Fuhuasheng</strain>
        <tissue evidence="2">Leaves</tissue>
    </source>
</reference>
<evidence type="ECO:0000259" key="1">
    <source>
        <dbReference type="Pfam" id="PF08646"/>
    </source>
</evidence>
<keyword evidence="3" id="KW-1185">Reference proteome</keyword>
<organism evidence="2 3">
    <name type="scientific">Arachis hypogaea</name>
    <name type="common">Peanut</name>
    <dbReference type="NCBI Taxonomy" id="3818"/>
    <lineage>
        <taxon>Eukaryota</taxon>
        <taxon>Viridiplantae</taxon>
        <taxon>Streptophyta</taxon>
        <taxon>Embryophyta</taxon>
        <taxon>Tracheophyta</taxon>
        <taxon>Spermatophyta</taxon>
        <taxon>Magnoliopsida</taxon>
        <taxon>eudicotyledons</taxon>
        <taxon>Gunneridae</taxon>
        <taxon>Pentapetalae</taxon>
        <taxon>rosids</taxon>
        <taxon>fabids</taxon>
        <taxon>Fabales</taxon>
        <taxon>Fabaceae</taxon>
        <taxon>Papilionoideae</taxon>
        <taxon>50 kb inversion clade</taxon>
        <taxon>dalbergioids sensu lato</taxon>
        <taxon>Dalbergieae</taxon>
        <taxon>Pterocarpus clade</taxon>
        <taxon>Arachis</taxon>
    </lineage>
</organism>